<proteinExistence type="predicted"/>
<dbReference type="EMBL" id="VFOF01000001">
    <property type="protein sequence ID" value="TQL16519.1"/>
    <property type="molecule type" value="Genomic_DNA"/>
</dbReference>
<evidence type="ECO:0000313" key="2">
    <source>
        <dbReference type="Proteomes" id="UP000316887"/>
    </source>
</evidence>
<protein>
    <submittedName>
        <fullName evidence="1">Uncharacterized metal-binding protein YceD (DUF177 family)</fullName>
    </submittedName>
</protein>
<sequence length="179" mass="19912">MDTSVSPEFSRIFSLNHISEQAQHTSLQANDIEKLALAKRFSLKAIDSLEADLDFYREGTTVIAHGQIRASVIQNCSATGLPLPITVDEDFSLHFKPEGNDQTTEEEIELSPDDCDTLFYNNNRIDFGEAIAETLLLVLPAFPRHPDADQILKQAGVIPEEKASPFSILKKLQEKTANK</sequence>
<comment type="caution">
    <text evidence="1">The sequence shown here is derived from an EMBL/GenBank/DDBJ whole genome shotgun (WGS) entry which is preliminary data.</text>
</comment>
<gene>
    <name evidence="1" type="ORF">FBY58_0054</name>
</gene>
<dbReference type="RefSeq" id="WP_141918806.1">
    <property type="nucleotide sequence ID" value="NZ_VFOF01000001.1"/>
</dbReference>
<dbReference type="AlphaFoldDB" id="A0A542VYX8"/>
<accession>A0A542VYX8</accession>
<dbReference type="InterPro" id="IPR003772">
    <property type="entry name" value="YceD"/>
</dbReference>
<evidence type="ECO:0000313" key="1">
    <source>
        <dbReference type="EMBL" id="TQL16519.1"/>
    </source>
</evidence>
<reference evidence="1 2" key="1">
    <citation type="submission" date="2019-06" db="EMBL/GenBank/DDBJ databases">
        <title>Genome sequencing of Zymomonas mobilis strains for genetic engineering and biofuel applications.</title>
        <authorList>
            <person name="Teravest M."/>
        </authorList>
    </citation>
    <scope>NUCLEOTIDE SEQUENCE [LARGE SCALE GENOMIC DNA]</scope>
    <source>
        <strain evidence="1 2">AN0101</strain>
    </source>
</reference>
<name>A0A542VYX8_ZYMMB</name>
<dbReference type="Proteomes" id="UP000316887">
    <property type="component" value="Unassembled WGS sequence"/>
</dbReference>
<dbReference type="OrthoDB" id="8443793at2"/>
<dbReference type="Pfam" id="PF02620">
    <property type="entry name" value="YceD"/>
    <property type="match status" value="1"/>
</dbReference>
<organism evidence="1 2">
    <name type="scientific">Zymomonas mobilis</name>
    <dbReference type="NCBI Taxonomy" id="542"/>
    <lineage>
        <taxon>Bacteria</taxon>
        <taxon>Pseudomonadati</taxon>
        <taxon>Pseudomonadota</taxon>
        <taxon>Alphaproteobacteria</taxon>
        <taxon>Sphingomonadales</taxon>
        <taxon>Zymomonadaceae</taxon>
        <taxon>Zymomonas</taxon>
    </lineage>
</organism>